<dbReference type="PANTHER" id="PTHR33689:SF1">
    <property type="entry name" value="FAS-BINDING FACTOR 1"/>
    <property type="match status" value="1"/>
</dbReference>
<dbReference type="InterPro" id="IPR049390">
    <property type="entry name" value="FBF1_C"/>
</dbReference>
<feature type="compositionally biased region" description="Basic and acidic residues" evidence="2">
    <location>
        <begin position="123"/>
        <end position="133"/>
    </location>
</feature>
<keyword evidence="1" id="KW-0175">Coiled coil</keyword>
<evidence type="ECO:0000313" key="5">
    <source>
        <dbReference type="Proteomes" id="UP000007798"/>
    </source>
</evidence>
<dbReference type="KEGG" id="dwi:6646412"/>
<dbReference type="PANTHER" id="PTHR33689">
    <property type="entry name" value="FAS-BINDING FACTOR 1"/>
    <property type="match status" value="1"/>
</dbReference>
<dbReference type="GO" id="GO:0005814">
    <property type="term" value="C:centriole"/>
    <property type="evidence" value="ECO:0007669"/>
    <property type="project" value="TreeGrafter"/>
</dbReference>
<dbReference type="SMR" id="B4N734"/>
<dbReference type="HOGENOM" id="CLU_011247_0_0_1"/>
<feature type="domain" description="Fas-binding factor 1 C-terminal" evidence="3">
    <location>
        <begin position="473"/>
        <end position="835"/>
    </location>
</feature>
<feature type="region of interest" description="Disordered" evidence="2">
    <location>
        <begin position="370"/>
        <end position="407"/>
    </location>
</feature>
<evidence type="ECO:0000313" key="4">
    <source>
        <dbReference type="EMBL" id="EDW80173.1"/>
    </source>
</evidence>
<evidence type="ECO:0000259" key="3">
    <source>
        <dbReference type="Pfam" id="PF21007"/>
    </source>
</evidence>
<evidence type="ECO:0000256" key="2">
    <source>
        <dbReference type="SAM" id="MobiDB-lite"/>
    </source>
</evidence>
<feature type="region of interest" description="Disordered" evidence="2">
    <location>
        <begin position="1"/>
        <end position="40"/>
    </location>
</feature>
<evidence type="ECO:0000256" key="1">
    <source>
        <dbReference type="SAM" id="Coils"/>
    </source>
</evidence>
<feature type="region of interest" description="Disordered" evidence="2">
    <location>
        <begin position="55"/>
        <end position="182"/>
    </location>
</feature>
<feature type="coiled-coil region" evidence="1">
    <location>
        <begin position="448"/>
        <end position="505"/>
    </location>
</feature>
<dbReference type="PhylomeDB" id="B4N734"/>
<dbReference type="STRING" id="7260.B4N734"/>
<sequence>MNFNDDPLAELLSDNSLDNDNFFDTPSGGNLKKPSSGNKSSKIVDLFGIQEETEADVQSPVDVSNKSKPVAHSTPRIVKQKPSLSLDDDAAVADDDDLGFDPKRPKSGGARKNLFDDLLPAAEPKKNIFDDILSRPATAKPSMSRQSTDTTTENSQARPKTSTGRRSSAQSAIVNTDPLGLFGKDAATNANVSGMSTPVSKKRGASSTTADWLGLEAGPSQIEERPPTPRSPQTVKESVAIPNQLLPTSKMPDPEEENRLPIIASTAGNSATQNILLLNSLNLESSHKFEALQQQESQLLIAAQMKNQERALLEMQRRQEDQDRKFQSLIQQQLQRQQQMEEHIKVQQQRINMHIQLMMSQPVHIREMETVEKDEEKQKFSKPREQEKEEKQAANQEEKKEHEQLLQLESDVKRNMLEKLRLEELVANMKVNYEQEIEMIEGSYKKQLKVLEDHLSAVEDRLKSENGELRQYYLDKLEKFKVDYTEQISNLKQDHEDEVRKLRNSHEMDLEAIRQAKLLEMAALQDHGNYMETLRTASNNLQELSNGLTTGQDRQRQLEVREKRLDDQERRLKIDEENADEEKRRLMELVSTLELQLGRLSKESAEENWQLRQRMASLEAEKKAFENEKAFHREQMERDEKRIEELKTLQLAETERLHHDLQQERSRLAIERQQIEMRQQLHDENGHHDQERMELEAQLKVARDAIRQADEERERYHKLQREVEQRKRLLLDKENALNLREDELAQSSSAYRMATGRCQMVEHKARETEQLLQAKLQLLGKRAHELSEKEAQLSQERMLLAQDRITLHNLKKRIAKSRCALCKMGAESAELTLRMDRKAKHLPQNVTQHSDPADFLLKMTTASPGPAAGLTQTDIVERMLDENIEASYRRMYNVPPGGSSDVEYDGLTSGLDDDSKKMAMDNGKTLDLEDMI</sequence>
<feature type="coiled-coil region" evidence="1">
    <location>
        <begin position="305"/>
        <end position="350"/>
    </location>
</feature>
<dbReference type="GO" id="GO:0090162">
    <property type="term" value="P:establishment of epithelial cell polarity"/>
    <property type="evidence" value="ECO:0007669"/>
    <property type="project" value="InterPro"/>
</dbReference>
<dbReference type="FunCoup" id="B4N734">
    <property type="interactions" value="8"/>
</dbReference>
<dbReference type="EMBL" id="CH964168">
    <property type="protein sequence ID" value="EDW80173.1"/>
    <property type="molecule type" value="Genomic_DNA"/>
</dbReference>
<dbReference type="Proteomes" id="UP000007798">
    <property type="component" value="Unassembled WGS sequence"/>
</dbReference>
<dbReference type="InParanoid" id="B4N734"/>
<dbReference type="OrthoDB" id="8195456at2759"/>
<accession>B4N734</accession>
<dbReference type="GO" id="GO:0036064">
    <property type="term" value="C:ciliary basal body"/>
    <property type="evidence" value="ECO:0007669"/>
    <property type="project" value="TreeGrafter"/>
</dbReference>
<dbReference type="OMA" id="FHREQME"/>
<dbReference type="InterPro" id="IPR033561">
    <property type="entry name" value="FBF1"/>
</dbReference>
<feature type="compositionally biased region" description="Polar residues" evidence="2">
    <location>
        <begin position="141"/>
        <end position="174"/>
    </location>
</feature>
<organism evidence="4 5">
    <name type="scientific">Drosophila willistoni</name>
    <name type="common">Fruit fly</name>
    <dbReference type="NCBI Taxonomy" id="7260"/>
    <lineage>
        <taxon>Eukaryota</taxon>
        <taxon>Metazoa</taxon>
        <taxon>Ecdysozoa</taxon>
        <taxon>Arthropoda</taxon>
        <taxon>Hexapoda</taxon>
        <taxon>Insecta</taxon>
        <taxon>Pterygota</taxon>
        <taxon>Neoptera</taxon>
        <taxon>Endopterygota</taxon>
        <taxon>Diptera</taxon>
        <taxon>Brachycera</taxon>
        <taxon>Muscomorpha</taxon>
        <taxon>Ephydroidea</taxon>
        <taxon>Drosophilidae</taxon>
        <taxon>Drosophila</taxon>
        <taxon>Sophophora</taxon>
    </lineage>
</organism>
<feature type="coiled-coil region" evidence="1">
    <location>
        <begin position="558"/>
        <end position="736"/>
    </location>
</feature>
<name>B4N734_DROWI</name>
<feature type="compositionally biased region" description="Low complexity" evidence="2">
    <location>
        <begin position="11"/>
        <end position="24"/>
    </location>
</feature>
<reference evidence="4 5" key="1">
    <citation type="journal article" date="2007" name="Nature">
        <title>Evolution of genes and genomes on the Drosophila phylogeny.</title>
        <authorList>
            <consortium name="Drosophila 12 Genomes Consortium"/>
            <person name="Clark A.G."/>
            <person name="Eisen M.B."/>
            <person name="Smith D.R."/>
            <person name="Bergman C.M."/>
            <person name="Oliver B."/>
            <person name="Markow T.A."/>
            <person name="Kaufman T.C."/>
            <person name="Kellis M."/>
            <person name="Gelbart W."/>
            <person name="Iyer V.N."/>
            <person name="Pollard D.A."/>
            <person name="Sackton T.B."/>
            <person name="Larracuente A.M."/>
            <person name="Singh N.D."/>
            <person name="Abad J.P."/>
            <person name="Abt D.N."/>
            <person name="Adryan B."/>
            <person name="Aguade M."/>
            <person name="Akashi H."/>
            <person name="Anderson W.W."/>
            <person name="Aquadro C.F."/>
            <person name="Ardell D.H."/>
            <person name="Arguello R."/>
            <person name="Artieri C.G."/>
            <person name="Barbash D.A."/>
            <person name="Barker D."/>
            <person name="Barsanti P."/>
            <person name="Batterham P."/>
            <person name="Batzoglou S."/>
            <person name="Begun D."/>
            <person name="Bhutkar A."/>
            <person name="Blanco E."/>
            <person name="Bosak S.A."/>
            <person name="Bradley R.K."/>
            <person name="Brand A.D."/>
            <person name="Brent M.R."/>
            <person name="Brooks A.N."/>
            <person name="Brown R.H."/>
            <person name="Butlin R.K."/>
            <person name="Caggese C."/>
            <person name="Calvi B.R."/>
            <person name="Bernardo de Carvalho A."/>
            <person name="Caspi A."/>
            <person name="Castrezana S."/>
            <person name="Celniker S.E."/>
            <person name="Chang J.L."/>
            <person name="Chapple C."/>
            <person name="Chatterji S."/>
            <person name="Chinwalla A."/>
            <person name="Civetta A."/>
            <person name="Clifton S.W."/>
            <person name="Comeron J.M."/>
            <person name="Costello J.C."/>
            <person name="Coyne J.A."/>
            <person name="Daub J."/>
            <person name="David R.G."/>
            <person name="Delcher A.L."/>
            <person name="Delehaunty K."/>
            <person name="Do C.B."/>
            <person name="Ebling H."/>
            <person name="Edwards K."/>
            <person name="Eickbush T."/>
            <person name="Evans J.D."/>
            <person name="Filipski A."/>
            <person name="Findeiss S."/>
            <person name="Freyhult E."/>
            <person name="Fulton L."/>
            <person name="Fulton R."/>
            <person name="Garcia A.C."/>
            <person name="Gardiner A."/>
            <person name="Garfield D.A."/>
            <person name="Garvin B.E."/>
            <person name="Gibson G."/>
            <person name="Gilbert D."/>
            <person name="Gnerre S."/>
            <person name="Godfrey J."/>
            <person name="Good R."/>
            <person name="Gotea V."/>
            <person name="Gravely B."/>
            <person name="Greenberg A.J."/>
            <person name="Griffiths-Jones S."/>
            <person name="Gross S."/>
            <person name="Guigo R."/>
            <person name="Gustafson E.A."/>
            <person name="Haerty W."/>
            <person name="Hahn M.W."/>
            <person name="Halligan D.L."/>
            <person name="Halpern A.L."/>
            <person name="Halter G.M."/>
            <person name="Han M.V."/>
            <person name="Heger A."/>
            <person name="Hillier L."/>
            <person name="Hinrichs A.S."/>
            <person name="Holmes I."/>
            <person name="Hoskins R.A."/>
            <person name="Hubisz M.J."/>
            <person name="Hultmark D."/>
            <person name="Huntley M.A."/>
            <person name="Jaffe D.B."/>
            <person name="Jagadeeshan S."/>
            <person name="Jeck W.R."/>
            <person name="Johnson J."/>
            <person name="Jones C.D."/>
            <person name="Jordan W.C."/>
            <person name="Karpen G.H."/>
            <person name="Kataoka E."/>
            <person name="Keightley P.D."/>
            <person name="Kheradpour P."/>
            <person name="Kirkness E.F."/>
            <person name="Koerich L.B."/>
            <person name="Kristiansen K."/>
            <person name="Kudrna D."/>
            <person name="Kulathinal R.J."/>
            <person name="Kumar S."/>
            <person name="Kwok R."/>
            <person name="Lander E."/>
            <person name="Langley C.H."/>
            <person name="Lapoint R."/>
            <person name="Lazzaro B.P."/>
            <person name="Lee S.J."/>
            <person name="Levesque L."/>
            <person name="Li R."/>
            <person name="Lin C.F."/>
            <person name="Lin M.F."/>
            <person name="Lindblad-Toh K."/>
            <person name="Llopart A."/>
            <person name="Long M."/>
            <person name="Low L."/>
            <person name="Lozovsky E."/>
            <person name="Lu J."/>
            <person name="Luo M."/>
            <person name="Machado C.A."/>
            <person name="Makalowski W."/>
            <person name="Marzo M."/>
            <person name="Matsuda M."/>
            <person name="Matzkin L."/>
            <person name="McAllister B."/>
            <person name="McBride C.S."/>
            <person name="McKernan B."/>
            <person name="McKernan K."/>
            <person name="Mendez-Lago M."/>
            <person name="Minx P."/>
            <person name="Mollenhauer M.U."/>
            <person name="Montooth K."/>
            <person name="Mount S.M."/>
            <person name="Mu X."/>
            <person name="Myers E."/>
            <person name="Negre B."/>
            <person name="Newfeld S."/>
            <person name="Nielsen R."/>
            <person name="Noor M.A."/>
            <person name="O'Grady P."/>
            <person name="Pachter L."/>
            <person name="Papaceit M."/>
            <person name="Parisi M.J."/>
            <person name="Parisi M."/>
            <person name="Parts L."/>
            <person name="Pedersen J.S."/>
            <person name="Pesole G."/>
            <person name="Phillippy A.M."/>
            <person name="Ponting C.P."/>
            <person name="Pop M."/>
            <person name="Porcelli D."/>
            <person name="Powell J.R."/>
            <person name="Prohaska S."/>
            <person name="Pruitt K."/>
            <person name="Puig M."/>
            <person name="Quesneville H."/>
            <person name="Ram K.R."/>
            <person name="Rand D."/>
            <person name="Rasmussen M.D."/>
            <person name="Reed L.K."/>
            <person name="Reenan R."/>
            <person name="Reily A."/>
            <person name="Remington K.A."/>
            <person name="Rieger T.T."/>
            <person name="Ritchie M.G."/>
            <person name="Robin C."/>
            <person name="Rogers Y.H."/>
            <person name="Rohde C."/>
            <person name="Rozas J."/>
            <person name="Rubenfield M.J."/>
            <person name="Ruiz A."/>
            <person name="Russo S."/>
            <person name="Salzberg S.L."/>
            <person name="Sanchez-Gracia A."/>
            <person name="Saranga D.J."/>
            <person name="Sato H."/>
            <person name="Schaeffer S.W."/>
            <person name="Schatz M.C."/>
            <person name="Schlenke T."/>
            <person name="Schwartz R."/>
            <person name="Segarra C."/>
            <person name="Singh R.S."/>
            <person name="Sirot L."/>
            <person name="Sirota M."/>
            <person name="Sisneros N.B."/>
            <person name="Smith C.D."/>
            <person name="Smith T.F."/>
            <person name="Spieth J."/>
            <person name="Stage D.E."/>
            <person name="Stark A."/>
            <person name="Stephan W."/>
            <person name="Strausberg R.L."/>
            <person name="Strempel S."/>
            <person name="Sturgill D."/>
            <person name="Sutton G."/>
            <person name="Sutton G.G."/>
            <person name="Tao W."/>
            <person name="Teichmann S."/>
            <person name="Tobari Y.N."/>
            <person name="Tomimura Y."/>
            <person name="Tsolas J.M."/>
            <person name="Valente V.L."/>
            <person name="Venter E."/>
            <person name="Venter J.C."/>
            <person name="Vicario S."/>
            <person name="Vieira F.G."/>
            <person name="Vilella A.J."/>
            <person name="Villasante A."/>
            <person name="Walenz B."/>
            <person name="Wang J."/>
            <person name="Wasserman M."/>
            <person name="Watts T."/>
            <person name="Wilson D."/>
            <person name="Wilson R.K."/>
            <person name="Wing R.A."/>
            <person name="Wolfner M.F."/>
            <person name="Wong A."/>
            <person name="Wong G.K."/>
            <person name="Wu C.I."/>
            <person name="Wu G."/>
            <person name="Yamamoto D."/>
            <person name="Yang H.P."/>
            <person name="Yang S.P."/>
            <person name="Yorke J.A."/>
            <person name="Yoshida K."/>
            <person name="Zdobnov E."/>
            <person name="Zhang P."/>
            <person name="Zhang Y."/>
            <person name="Zimin A.V."/>
            <person name="Baldwin J."/>
            <person name="Abdouelleil A."/>
            <person name="Abdulkadir J."/>
            <person name="Abebe A."/>
            <person name="Abera B."/>
            <person name="Abreu J."/>
            <person name="Acer S.C."/>
            <person name="Aftuck L."/>
            <person name="Alexander A."/>
            <person name="An P."/>
            <person name="Anderson E."/>
            <person name="Anderson S."/>
            <person name="Arachi H."/>
            <person name="Azer M."/>
            <person name="Bachantsang P."/>
            <person name="Barry A."/>
            <person name="Bayul T."/>
            <person name="Berlin A."/>
            <person name="Bessette D."/>
            <person name="Bloom T."/>
            <person name="Blye J."/>
            <person name="Boguslavskiy L."/>
            <person name="Bonnet C."/>
            <person name="Boukhgalter B."/>
            <person name="Bourzgui I."/>
            <person name="Brown A."/>
            <person name="Cahill P."/>
            <person name="Channer S."/>
            <person name="Cheshatsang Y."/>
            <person name="Chuda L."/>
            <person name="Citroen M."/>
            <person name="Collymore A."/>
            <person name="Cooke P."/>
            <person name="Costello M."/>
            <person name="D'Aco K."/>
            <person name="Daza R."/>
            <person name="De Haan G."/>
            <person name="DeGray S."/>
            <person name="DeMaso C."/>
            <person name="Dhargay N."/>
            <person name="Dooley K."/>
            <person name="Dooley E."/>
            <person name="Doricent M."/>
            <person name="Dorje P."/>
            <person name="Dorjee K."/>
            <person name="Dupes A."/>
            <person name="Elong R."/>
            <person name="Falk J."/>
            <person name="Farina A."/>
            <person name="Faro S."/>
            <person name="Ferguson D."/>
            <person name="Fisher S."/>
            <person name="Foley C.D."/>
            <person name="Franke A."/>
            <person name="Friedrich D."/>
            <person name="Gadbois L."/>
            <person name="Gearin G."/>
            <person name="Gearin C.R."/>
            <person name="Giannoukos G."/>
            <person name="Goode T."/>
            <person name="Graham J."/>
            <person name="Grandbois E."/>
            <person name="Grewal S."/>
            <person name="Gyaltsen K."/>
            <person name="Hafez N."/>
            <person name="Hagos B."/>
            <person name="Hall J."/>
            <person name="Henson C."/>
            <person name="Hollinger A."/>
            <person name="Honan T."/>
            <person name="Huard M.D."/>
            <person name="Hughes L."/>
            <person name="Hurhula B."/>
            <person name="Husby M.E."/>
            <person name="Kamat A."/>
            <person name="Kanga B."/>
            <person name="Kashin S."/>
            <person name="Khazanovich D."/>
            <person name="Kisner P."/>
            <person name="Lance K."/>
            <person name="Lara M."/>
            <person name="Lee W."/>
            <person name="Lennon N."/>
            <person name="Letendre F."/>
            <person name="LeVine R."/>
            <person name="Lipovsky A."/>
            <person name="Liu X."/>
            <person name="Liu J."/>
            <person name="Liu S."/>
            <person name="Lokyitsang T."/>
            <person name="Lokyitsang Y."/>
            <person name="Lubonja R."/>
            <person name="Lui A."/>
            <person name="MacDonald P."/>
            <person name="Magnisalis V."/>
            <person name="Maru K."/>
            <person name="Matthews C."/>
            <person name="McCusker W."/>
            <person name="McDonough S."/>
            <person name="Mehta T."/>
            <person name="Meldrim J."/>
            <person name="Meneus L."/>
            <person name="Mihai O."/>
            <person name="Mihalev A."/>
            <person name="Mihova T."/>
            <person name="Mittelman R."/>
            <person name="Mlenga V."/>
            <person name="Montmayeur A."/>
            <person name="Mulrain L."/>
            <person name="Navidi A."/>
            <person name="Naylor J."/>
            <person name="Negash T."/>
            <person name="Nguyen T."/>
            <person name="Nguyen N."/>
            <person name="Nicol R."/>
            <person name="Norbu C."/>
            <person name="Norbu N."/>
            <person name="Novod N."/>
            <person name="O'Neill B."/>
            <person name="Osman S."/>
            <person name="Markiewicz E."/>
            <person name="Oyono O.L."/>
            <person name="Patti C."/>
            <person name="Phunkhang P."/>
            <person name="Pierre F."/>
            <person name="Priest M."/>
            <person name="Raghuraman S."/>
            <person name="Rege F."/>
            <person name="Reyes R."/>
            <person name="Rise C."/>
            <person name="Rogov P."/>
            <person name="Ross K."/>
            <person name="Ryan E."/>
            <person name="Settipalli S."/>
            <person name="Shea T."/>
            <person name="Sherpa N."/>
            <person name="Shi L."/>
            <person name="Shih D."/>
            <person name="Sparrow T."/>
            <person name="Spaulding J."/>
            <person name="Stalker J."/>
            <person name="Stange-Thomann N."/>
            <person name="Stavropoulos S."/>
            <person name="Stone C."/>
            <person name="Strader C."/>
            <person name="Tesfaye S."/>
            <person name="Thomson T."/>
            <person name="Thoulutsang Y."/>
            <person name="Thoulutsang D."/>
            <person name="Topham K."/>
            <person name="Topping I."/>
            <person name="Tsamla T."/>
            <person name="Vassiliev H."/>
            <person name="Vo A."/>
            <person name="Wangchuk T."/>
            <person name="Wangdi T."/>
            <person name="Weiand M."/>
            <person name="Wilkinson J."/>
            <person name="Wilson A."/>
            <person name="Yadav S."/>
            <person name="Young G."/>
            <person name="Yu Q."/>
            <person name="Zembek L."/>
            <person name="Zhong D."/>
            <person name="Zimmer A."/>
            <person name="Zwirko Z."/>
            <person name="Jaffe D.B."/>
            <person name="Alvarez P."/>
            <person name="Brockman W."/>
            <person name="Butler J."/>
            <person name="Chin C."/>
            <person name="Gnerre S."/>
            <person name="Grabherr M."/>
            <person name="Kleber M."/>
            <person name="Mauceli E."/>
            <person name="MacCallum I."/>
        </authorList>
    </citation>
    <scope>NUCLEOTIDE SEQUENCE [LARGE SCALE GENOMIC DNA]</scope>
    <source>
        <strain evidence="5">Tucson 14030-0811.24</strain>
    </source>
</reference>
<dbReference type="Pfam" id="PF21007">
    <property type="entry name" value="FBF1"/>
    <property type="match status" value="1"/>
</dbReference>
<dbReference type="eggNOG" id="ENOG502QQFR">
    <property type="taxonomic scope" value="Eukaryota"/>
</dbReference>
<gene>
    <name evidence="4" type="primary">Dwil\GK23606</name>
    <name evidence="4" type="ORF">Dwil_GK23606</name>
</gene>
<dbReference type="AlphaFoldDB" id="B4N734"/>
<protein>
    <recommendedName>
        <fullName evidence="3">Fas-binding factor 1 C-terminal domain-containing protein</fullName>
    </recommendedName>
</protein>
<feature type="region of interest" description="Disordered" evidence="2">
    <location>
        <begin position="189"/>
        <end position="208"/>
    </location>
</feature>
<dbReference type="GO" id="GO:0097539">
    <property type="term" value="C:ciliary transition fiber"/>
    <property type="evidence" value="ECO:0007669"/>
    <property type="project" value="EnsemblMetazoa"/>
</dbReference>
<keyword evidence="5" id="KW-1185">Reference proteome</keyword>
<feature type="region of interest" description="Disordered" evidence="2">
    <location>
        <begin position="217"/>
        <end position="256"/>
    </location>
</feature>
<feature type="compositionally biased region" description="Acidic residues" evidence="2">
    <location>
        <begin position="86"/>
        <end position="99"/>
    </location>
</feature>
<dbReference type="GO" id="GO:1905515">
    <property type="term" value="P:non-motile cilium assembly"/>
    <property type="evidence" value="ECO:0007669"/>
    <property type="project" value="EnsemblMetazoa"/>
</dbReference>
<feature type="region of interest" description="Disordered" evidence="2">
    <location>
        <begin position="895"/>
        <end position="918"/>
    </location>
</feature>
<proteinExistence type="predicted"/>
<dbReference type="GO" id="GO:0061824">
    <property type="term" value="P:cytosolic ciliogenesis"/>
    <property type="evidence" value="ECO:0007669"/>
    <property type="project" value="EnsemblMetazoa"/>
</dbReference>